<dbReference type="Gene3D" id="1.10.10.60">
    <property type="entry name" value="Homeodomain-like"/>
    <property type="match status" value="1"/>
</dbReference>
<dbReference type="Proteomes" id="UP000177876">
    <property type="component" value="Unassembled WGS sequence"/>
</dbReference>
<evidence type="ECO:0000259" key="3">
    <source>
        <dbReference type="PROSITE" id="PS50977"/>
    </source>
</evidence>
<dbReference type="InterPro" id="IPR013570">
    <property type="entry name" value="Tscrpt_reg_YsiA_C"/>
</dbReference>
<evidence type="ECO:0000313" key="5">
    <source>
        <dbReference type="Proteomes" id="UP000177876"/>
    </source>
</evidence>
<dbReference type="Gene3D" id="1.10.357.10">
    <property type="entry name" value="Tetracycline Repressor, domain 2"/>
    <property type="match status" value="1"/>
</dbReference>
<accession>A0A1F2WQJ5</accession>
<evidence type="ECO:0000256" key="2">
    <source>
        <dbReference type="PROSITE-ProRule" id="PRU00335"/>
    </source>
</evidence>
<name>A0A1F2WQJ5_9ACTN</name>
<dbReference type="AlphaFoldDB" id="A0A1F2WQJ5"/>
<feature type="DNA-binding region" description="H-T-H motif" evidence="2">
    <location>
        <begin position="31"/>
        <end position="50"/>
    </location>
</feature>
<dbReference type="SUPFAM" id="SSF46689">
    <property type="entry name" value="Homeodomain-like"/>
    <property type="match status" value="1"/>
</dbReference>
<dbReference type="InterPro" id="IPR001647">
    <property type="entry name" value="HTH_TetR"/>
</dbReference>
<dbReference type="InterPro" id="IPR036271">
    <property type="entry name" value="Tet_transcr_reg_TetR-rel_C_sf"/>
</dbReference>
<dbReference type="PRINTS" id="PR00455">
    <property type="entry name" value="HTHTETR"/>
</dbReference>
<dbReference type="PROSITE" id="PS01081">
    <property type="entry name" value="HTH_TETR_1"/>
    <property type="match status" value="1"/>
</dbReference>
<proteinExistence type="predicted"/>
<dbReference type="PROSITE" id="PS50977">
    <property type="entry name" value="HTH_TETR_2"/>
    <property type="match status" value="1"/>
</dbReference>
<feature type="domain" description="HTH tetR-type" evidence="3">
    <location>
        <begin position="8"/>
        <end position="68"/>
    </location>
</feature>
<dbReference type="EMBL" id="MELK01000018">
    <property type="protein sequence ID" value="OFW59109.1"/>
    <property type="molecule type" value="Genomic_DNA"/>
</dbReference>
<keyword evidence="1 2" id="KW-0238">DNA-binding</keyword>
<protein>
    <recommendedName>
        <fullName evidence="3">HTH tetR-type domain-containing protein</fullName>
    </recommendedName>
</protein>
<dbReference type="InterPro" id="IPR009057">
    <property type="entry name" value="Homeodomain-like_sf"/>
</dbReference>
<dbReference type="PANTHER" id="PTHR43479:SF11">
    <property type="entry name" value="ACREF_ENVCD OPERON REPRESSOR-RELATED"/>
    <property type="match status" value="1"/>
</dbReference>
<dbReference type="InterPro" id="IPR050624">
    <property type="entry name" value="HTH-type_Tx_Regulator"/>
</dbReference>
<dbReference type="STRING" id="1797197.A2Y75_05115"/>
<dbReference type="PANTHER" id="PTHR43479">
    <property type="entry name" value="ACREF/ENVCD OPERON REPRESSOR-RELATED"/>
    <property type="match status" value="1"/>
</dbReference>
<sequence>MGNDYKNKDKFWSIIDSALKVFGEKGYYNATIAEIARDAGVSEATIYEYFGSKEDLLFAIPGEITSQTVAFLDSITPYIKGAENKIRAIAYGYFNLYKDNPNYSSLVLLDLKHNRNFLDTESYKPVKRAANFILEAIKEGMESGEFREDIDAYLVRSMILGTIEHLFFRWHLKGREEEILDFIEPMLDIIASGIKPGREMGPVQVFINMPEGDVEAARKKRGGKPAAKKS</sequence>
<gene>
    <name evidence="4" type="ORF">A2Y75_05115</name>
</gene>
<comment type="caution">
    <text evidence="4">The sequence shown here is derived from an EMBL/GenBank/DDBJ whole genome shotgun (WGS) entry which is preliminary data.</text>
</comment>
<dbReference type="GO" id="GO:0003677">
    <property type="term" value="F:DNA binding"/>
    <property type="evidence" value="ECO:0007669"/>
    <property type="project" value="UniProtKB-UniRule"/>
</dbReference>
<dbReference type="SUPFAM" id="SSF48498">
    <property type="entry name" value="Tetracyclin repressor-like, C-terminal domain"/>
    <property type="match status" value="1"/>
</dbReference>
<dbReference type="Pfam" id="PF00440">
    <property type="entry name" value="TetR_N"/>
    <property type="match status" value="1"/>
</dbReference>
<organism evidence="4 5">
    <name type="scientific">Candidatus Solincola sediminis</name>
    <dbReference type="NCBI Taxonomy" id="1797199"/>
    <lineage>
        <taxon>Bacteria</taxon>
        <taxon>Bacillati</taxon>
        <taxon>Actinomycetota</taxon>
        <taxon>Candidatus Geothermincolia</taxon>
        <taxon>Candidatus Geothermincolales</taxon>
        <taxon>Candidatus Geothermincolaceae</taxon>
        <taxon>Candidatus Solincola</taxon>
    </lineage>
</organism>
<dbReference type="InterPro" id="IPR023772">
    <property type="entry name" value="DNA-bd_HTH_TetR-type_CS"/>
</dbReference>
<reference evidence="4 5" key="1">
    <citation type="journal article" date="2016" name="Nat. Commun.">
        <title>Thousands of microbial genomes shed light on interconnected biogeochemical processes in an aquifer system.</title>
        <authorList>
            <person name="Anantharaman K."/>
            <person name="Brown C.T."/>
            <person name="Hug L.A."/>
            <person name="Sharon I."/>
            <person name="Castelle C.J."/>
            <person name="Probst A.J."/>
            <person name="Thomas B.C."/>
            <person name="Singh A."/>
            <person name="Wilkins M.J."/>
            <person name="Karaoz U."/>
            <person name="Brodie E.L."/>
            <person name="Williams K.H."/>
            <person name="Hubbard S.S."/>
            <person name="Banfield J.F."/>
        </authorList>
    </citation>
    <scope>NUCLEOTIDE SEQUENCE [LARGE SCALE GENOMIC DNA]</scope>
</reference>
<dbReference type="Pfam" id="PF08359">
    <property type="entry name" value="TetR_C_4"/>
    <property type="match status" value="1"/>
</dbReference>
<evidence type="ECO:0000256" key="1">
    <source>
        <dbReference type="ARBA" id="ARBA00023125"/>
    </source>
</evidence>
<evidence type="ECO:0000313" key="4">
    <source>
        <dbReference type="EMBL" id="OFW59109.1"/>
    </source>
</evidence>